<evidence type="ECO:0000313" key="2">
    <source>
        <dbReference type="Proteomes" id="UP000334990"/>
    </source>
</evidence>
<dbReference type="Proteomes" id="UP000334990">
    <property type="component" value="Unassembled WGS sequence"/>
</dbReference>
<organism evidence="1 2">
    <name type="scientific">Acrocarpospora corrugata</name>
    <dbReference type="NCBI Taxonomy" id="35763"/>
    <lineage>
        <taxon>Bacteria</taxon>
        <taxon>Bacillati</taxon>
        <taxon>Actinomycetota</taxon>
        <taxon>Actinomycetes</taxon>
        <taxon>Streptosporangiales</taxon>
        <taxon>Streptosporangiaceae</taxon>
        <taxon>Acrocarpospora</taxon>
    </lineage>
</organism>
<protein>
    <submittedName>
        <fullName evidence="1">Uncharacterized protein</fullName>
    </submittedName>
</protein>
<name>A0A5M3W028_9ACTN</name>
<comment type="caution">
    <text evidence="1">The sequence shown here is derived from an EMBL/GenBank/DDBJ whole genome shotgun (WGS) entry which is preliminary data.</text>
</comment>
<sequence>MIWPRPANRSGVIDVFTGVKRHLGAGLALTAVVLCSLAVLTSASVSETPTVRSACPPQYGGGGAGGWVPAASGIDGAGDTLVPGEPVAATICAYPGSNMKMGRERFAGSRLLADGVQRMARDLSYLPIARDDGWSCTMMGGPMINYLIRFDYPGGKSLWLGSAEEVNSCATTTNGTIKSRSYVGKTITAAYPPEIGG</sequence>
<dbReference type="EMBL" id="BLAD01000052">
    <property type="protein sequence ID" value="GES01629.1"/>
    <property type="molecule type" value="Genomic_DNA"/>
</dbReference>
<reference evidence="1 2" key="1">
    <citation type="submission" date="2019-10" db="EMBL/GenBank/DDBJ databases">
        <title>Whole genome shotgun sequence of Acrocarpospora corrugata NBRC 13972.</title>
        <authorList>
            <person name="Ichikawa N."/>
            <person name="Kimura A."/>
            <person name="Kitahashi Y."/>
            <person name="Komaki H."/>
            <person name="Oguchi A."/>
        </authorList>
    </citation>
    <scope>NUCLEOTIDE SEQUENCE [LARGE SCALE GENOMIC DNA]</scope>
    <source>
        <strain evidence="1 2">NBRC 13972</strain>
    </source>
</reference>
<gene>
    <name evidence="1" type="ORF">Acor_36930</name>
</gene>
<proteinExistence type="predicted"/>
<dbReference type="AlphaFoldDB" id="A0A5M3W028"/>
<keyword evidence="2" id="KW-1185">Reference proteome</keyword>
<accession>A0A5M3W028</accession>
<evidence type="ECO:0000313" key="1">
    <source>
        <dbReference type="EMBL" id="GES01629.1"/>
    </source>
</evidence>